<feature type="compositionally biased region" description="Basic and acidic residues" evidence="1">
    <location>
        <begin position="102"/>
        <end position="132"/>
    </location>
</feature>
<gene>
    <name evidence="2" type="ORF">L1892_07245</name>
</gene>
<evidence type="ECO:0000313" key="2">
    <source>
        <dbReference type="EMBL" id="MCF3938170.1"/>
    </source>
</evidence>
<dbReference type="RefSeq" id="WP_235722903.1">
    <property type="nucleotide sequence ID" value="NZ_JAKGCU010000004.1"/>
</dbReference>
<comment type="caution">
    <text evidence="2">The sequence shown here is derived from an EMBL/GenBank/DDBJ whole genome shotgun (WGS) entry which is preliminary data.</text>
</comment>
<dbReference type="EMBL" id="JAKGCU010000004">
    <property type="protein sequence ID" value="MCF3938170.1"/>
    <property type="molecule type" value="Genomic_DNA"/>
</dbReference>
<sequence length="403" mass="43043">MGVKSLLARLAVRRVHVLVVAAAGNRILEVVVDAKVRERGWVVAESPADADVLAVVGTSGPRLTEAIEQVWQQLPGPRVRIQVDERSQVDPAFDQAVVELSDIDRQRDDARHRHDKGDDGSARHSDDAEEHARMHHGGMGHGQMGHGQMDHGQMDHGGMDHGGMDHGGMDHGSMAPAGIPLAEGADDRDGLEMDVLHLPLGPIMTHWPAGLVVQCTLQGDVVVDAQVDVLDAEALVASGADSTVEAVNHCSVVVDVLALAGAENVAAQARAVRALLVDDELERARAELGPLYRRIRRSSPLRWSLRGLGVLDHDRAEELGVDEYLPALTGDVHDRMLARLSVIGGADGEEGGPFVTPLHWRCGELLIPELIVGLDLAATRLVIASLGIDVAQMVIPAPGEQHG</sequence>
<dbReference type="SUPFAM" id="SSF56770">
    <property type="entry name" value="HydA/Nqo6-like"/>
    <property type="match status" value="1"/>
</dbReference>
<evidence type="ECO:0000313" key="3">
    <source>
        <dbReference type="Proteomes" id="UP001108089"/>
    </source>
</evidence>
<protein>
    <submittedName>
        <fullName evidence="2">Uncharacterized protein</fullName>
    </submittedName>
</protein>
<dbReference type="Proteomes" id="UP001108089">
    <property type="component" value="Unassembled WGS sequence"/>
</dbReference>
<accession>A0ABS9DG20</accession>
<organism evidence="2 3">
    <name type="scientific">Gordonia tangerina</name>
    <dbReference type="NCBI Taxonomy" id="2911060"/>
    <lineage>
        <taxon>Bacteria</taxon>
        <taxon>Bacillati</taxon>
        <taxon>Actinomycetota</taxon>
        <taxon>Actinomycetes</taxon>
        <taxon>Mycobacteriales</taxon>
        <taxon>Gordoniaceae</taxon>
        <taxon>Gordonia</taxon>
    </lineage>
</organism>
<feature type="region of interest" description="Disordered" evidence="1">
    <location>
        <begin position="100"/>
        <end position="154"/>
    </location>
</feature>
<keyword evidence="3" id="KW-1185">Reference proteome</keyword>
<proteinExistence type="predicted"/>
<evidence type="ECO:0000256" key="1">
    <source>
        <dbReference type="SAM" id="MobiDB-lite"/>
    </source>
</evidence>
<name>A0ABS9DG20_9ACTN</name>
<reference evidence="2" key="1">
    <citation type="submission" date="2022-01" db="EMBL/GenBank/DDBJ databases">
        <title>Gordonia xiamenensis sp. nov., isolated from surface seawater in Xiamen.</title>
        <authorList>
            <person name="He Y.F."/>
        </authorList>
    </citation>
    <scope>NUCLEOTIDE SEQUENCE</scope>
    <source>
        <strain evidence="2">GW1C4-4</strain>
    </source>
</reference>